<feature type="domain" description="F-box" evidence="1">
    <location>
        <begin position="166"/>
        <end position="213"/>
    </location>
</feature>
<reference evidence="2" key="1">
    <citation type="journal article" date="2022" name="IScience">
        <title>Evolution of zygomycete secretomes and the origins of terrestrial fungal ecologies.</title>
        <authorList>
            <person name="Chang Y."/>
            <person name="Wang Y."/>
            <person name="Mondo S."/>
            <person name="Ahrendt S."/>
            <person name="Andreopoulos W."/>
            <person name="Barry K."/>
            <person name="Beard J."/>
            <person name="Benny G.L."/>
            <person name="Blankenship S."/>
            <person name="Bonito G."/>
            <person name="Cuomo C."/>
            <person name="Desiro A."/>
            <person name="Gervers K.A."/>
            <person name="Hundley H."/>
            <person name="Kuo A."/>
            <person name="LaButti K."/>
            <person name="Lang B.F."/>
            <person name="Lipzen A."/>
            <person name="O'Donnell K."/>
            <person name="Pangilinan J."/>
            <person name="Reynolds N."/>
            <person name="Sandor L."/>
            <person name="Smith M.E."/>
            <person name="Tsang A."/>
            <person name="Grigoriev I.V."/>
            <person name="Stajich J.E."/>
            <person name="Spatafora J.W."/>
        </authorList>
    </citation>
    <scope>NUCLEOTIDE SEQUENCE</scope>
    <source>
        <strain evidence="2">RSA 2281</strain>
    </source>
</reference>
<comment type="caution">
    <text evidence="2">The sequence shown here is derived from an EMBL/GenBank/DDBJ whole genome shotgun (WGS) entry which is preliminary data.</text>
</comment>
<dbReference type="Gene3D" id="1.20.1280.50">
    <property type="match status" value="1"/>
</dbReference>
<dbReference type="Pfam" id="PF00646">
    <property type="entry name" value="F-box"/>
    <property type="match status" value="1"/>
</dbReference>
<dbReference type="InterPro" id="IPR001810">
    <property type="entry name" value="F-box_dom"/>
</dbReference>
<dbReference type="SUPFAM" id="SSF81383">
    <property type="entry name" value="F-box domain"/>
    <property type="match status" value="1"/>
</dbReference>
<gene>
    <name evidence="2" type="ORF">BDA99DRAFT_504910</name>
</gene>
<dbReference type="SUPFAM" id="SSF48452">
    <property type="entry name" value="TPR-like"/>
    <property type="match status" value="1"/>
</dbReference>
<dbReference type="Proteomes" id="UP001209540">
    <property type="component" value="Unassembled WGS sequence"/>
</dbReference>
<protein>
    <recommendedName>
        <fullName evidence="1">F-box domain-containing protein</fullName>
    </recommendedName>
</protein>
<evidence type="ECO:0000313" key="2">
    <source>
        <dbReference type="EMBL" id="KAI9268123.1"/>
    </source>
</evidence>
<evidence type="ECO:0000259" key="1">
    <source>
        <dbReference type="PROSITE" id="PS50181"/>
    </source>
</evidence>
<dbReference type="InterPro" id="IPR011990">
    <property type="entry name" value="TPR-like_helical_dom_sf"/>
</dbReference>
<dbReference type="Gene3D" id="1.25.40.10">
    <property type="entry name" value="Tetratricopeptide repeat domain"/>
    <property type="match status" value="1"/>
</dbReference>
<dbReference type="AlphaFoldDB" id="A0AAD5KDP9"/>
<accession>A0AAD5KDP9</accession>
<dbReference type="InterPro" id="IPR036047">
    <property type="entry name" value="F-box-like_dom_sf"/>
</dbReference>
<proteinExistence type="predicted"/>
<name>A0AAD5KDP9_9FUNG</name>
<dbReference type="PROSITE" id="PS50181">
    <property type="entry name" value="FBOX"/>
    <property type="match status" value="1"/>
</dbReference>
<evidence type="ECO:0000313" key="3">
    <source>
        <dbReference type="Proteomes" id="UP001209540"/>
    </source>
</evidence>
<reference evidence="2" key="2">
    <citation type="submission" date="2023-02" db="EMBL/GenBank/DDBJ databases">
        <authorList>
            <consortium name="DOE Joint Genome Institute"/>
            <person name="Mondo S.J."/>
            <person name="Chang Y."/>
            <person name="Wang Y."/>
            <person name="Ahrendt S."/>
            <person name="Andreopoulos W."/>
            <person name="Barry K."/>
            <person name="Beard J."/>
            <person name="Benny G.L."/>
            <person name="Blankenship S."/>
            <person name="Bonito G."/>
            <person name="Cuomo C."/>
            <person name="Desiro A."/>
            <person name="Gervers K.A."/>
            <person name="Hundley H."/>
            <person name="Kuo A."/>
            <person name="LaButti K."/>
            <person name="Lang B.F."/>
            <person name="Lipzen A."/>
            <person name="O'Donnell K."/>
            <person name="Pangilinan J."/>
            <person name="Reynolds N."/>
            <person name="Sandor L."/>
            <person name="Smith M.W."/>
            <person name="Tsang A."/>
            <person name="Grigoriev I.V."/>
            <person name="Stajich J.E."/>
            <person name="Spatafora J.W."/>
        </authorList>
    </citation>
    <scope>NUCLEOTIDE SEQUENCE</scope>
    <source>
        <strain evidence="2">RSA 2281</strain>
    </source>
</reference>
<dbReference type="EMBL" id="JAIXMP010000009">
    <property type="protein sequence ID" value="KAI9268123.1"/>
    <property type="molecule type" value="Genomic_DNA"/>
</dbReference>
<sequence length="288" mass="33536">MNTTFYNILPLPTRKWEENNDTAPCINKSIHLLTDTTKDCHWSDILNATRTAFSNGHFDKVIDQSSLLLYELQTQTVLALTMRAHDWAQKRYYDRELEDAQTMISIAPHHPTGYLLTAHRYASQGLYHNVVELYTKAMDMVPMTHPNYEIILQGKLHAQQKLNYQVDFIANLPYDLVCLVIDYIPQETLAQCTIVSRTWRQKILEYSKCWRTFSIERFQQITPHPLNILPTVSHFIQALSVPHAKPVKYLLKLMAHNKFKNLHSFSITSRGPLVTTKQVNLFYIEKDS</sequence>
<keyword evidence="3" id="KW-1185">Reference proteome</keyword>
<organism evidence="2 3">
    <name type="scientific">Phascolomyces articulosus</name>
    <dbReference type="NCBI Taxonomy" id="60185"/>
    <lineage>
        <taxon>Eukaryota</taxon>
        <taxon>Fungi</taxon>
        <taxon>Fungi incertae sedis</taxon>
        <taxon>Mucoromycota</taxon>
        <taxon>Mucoromycotina</taxon>
        <taxon>Mucoromycetes</taxon>
        <taxon>Mucorales</taxon>
        <taxon>Lichtheimiaceae</taxon>
        <taxon>Phascolomyces</taxon>
    </lineage>
</organism>